<dbReference type="KEGG" id="dae:Dtox_0164"/>
<evidence type="ECO:0000259" key="2">
    <source>
        <dbReference type="Pfam" id="PF05569"/>
    </source>
</evidence>
<gene>
    <name evidence="3" type="ordered locus">Dtox_0164</name>
</gene>
<dbReference type="AlphaFoldDB" id="C8W2W3"/>
<keyword evidence="1" id="KW-0472">Membrane</keyword>
<dbReference type="PANTHER" id="PTHR34978">
    <property type="entry name" value="POSSIBLE SENSOR-TRANSDUCER PROTEIN BLAR"/>
    <property type="match status" value="1"/>
</dbReference>
<dbReference type="HOGENOM" id="CLU_013716_3_0_9"/>
<feature type="transmembrane region" description="Helical" evidence="1">
    <location>
        <begin position="6"/>
        <end position="29"/>
    </location>
</feature>
<reference evidence="3 4" key="1">
    <citation type="journal article" date="2009" name="Stand. Genomic Sci.">
        <title>Complete genome sequence of Desulfotomaculum acetoxidans type strain (5575).</title>
        <authorList>
            <person name="Spring S."/>
            <person name="Lapidus A."/>
            <person name="Schroder M."/>
            <person name="Gleim D."/>
            <person name="Sims D."/>
            <person name="Meincke L."/>
            <person name="Glavina Del Rio T."/>
            <person name="Tice H."/>
            <person name="Copeland A."/>
            <person name="Cheng J.F."/>
            <person name="Lucas S."/>
            <person name="Chen F."/>
            <person name="Nolan M."/>
            <person name="Bruce D."/>
            <person name="Goodwin L."/>
            <person name="Pitluck S."/>
            <person name="Ivanova N."/>
            <person name="Mavromatis K."/>
            <person name="Mikhailova N."/>
            <person name="Pati A."/>
            <person name="Chen A."/>
            <person name="Palaniappan K."/>
            <person name="Land M."/>
            <person name="Hauser L."/>
            <person name="Chang Y.J."/>
            <person name="Jeffries C.D."/>
            <person name="Chain P."/>
            <person name="Saunders E."/>
            <person name="Brettin T."/>
            <person name="Detter J.C."/>
            <person name="Goker M."/>
            <person name="Bristow J."/>
            <person name="Eisen J.A."/>
            <person name="Markowitz V."/>
            <person name="Hugenholtz P."/>
            <person name="Kyrpides N.C."/>
            <person name="Klenk H.P."/>
            <person name="Han C."/>
        </authorList>
    </citation>
    <scope>NUCLEOTIDE SEQUENCE [LARGE SCALE GENOMIC DNA]</scope>
    <source>
        <strain evidence="4">ATCC 49208 / DSM 771 / VKM B-1644</strain>
    </source>
</reference>
<feature type="domain" description="Peptidase M56" evidence="2">
    <location>
        <begin position="145"/>
        <end position="209"/>
    </location>
</feature>
<dbReference type="eggNOG" id="COG4219">
    <property type="taxonomic scope" value="Bacteria"/>
</dbReference>
<feature type="transmembrane region" description="Helical" evidence="1">
    <location>
        <begin position="111"/>
        <end position="138"/>
    </location>
</feature>
<dbReference type="Pfam" id="PF05569">
    <property type="entry name" value="Peptidase_M56"/>
    <property type="match status" value="2"/>
</dbReference>
<feature type="transmembrane region" description="Helical" evidence="1">
    <location>
        <begin position="36"/>
        <end position="55"/>
    </location>
</feature>
<keyword evidence="4" id="KW-1185">Reference proteome</keyword>
<accession>C8W2W3</accession>
<feature type="domain" description="Peptidase M56" evidence="2">
    <location>
        <begin position="8"/>
        <end position="142"/>
    </location>
</feature>
<proteinExistence type="predicted"/>
<dbReference type="EMBL" id="CP001720">
    <property type="protein sequence ID" value="ACV61119.1"/>
    <property type="molecule type" value="Genomic_DNA"/>
</dbReference>
<protein>
    <submittedName>
        <fullName evidence="3">Peptidase M56 BlaR1</fullName>
    </submittedName>
</protein>
<organism evidence="3 4">
    <name type="scientific">Desulfofarcimen acetoxidans (strain ATCC 49208 / DSM 771 / KCTC 5769 / VKM B-1644 / 5575)</name>
    <name type="common">Desulfotomaculum acetoxidans</name>
    <dbReference type="NCBI Taxonomy" id="485916"/>
    <lineage>
        <taxon>Bacteria</taxon>
        <taxon>Bacillati</taxon>
        <taxon>Bacillota</taxon>
        <taxon>Clostridia</taxon>
        <taxon>Eubacteriales</taxon>
        <taxon>Peptococcaceae</taxon>
        <taxon>Desulfofarcimen</taxon>
    </lineage>
</organism>
<keyword evidence="1" id="KW-1133">Transmembrane helix</keyword>
<sequence length="210" mass="23910">MFDRVFLQILNMSFNASLVIIFVLIARLLLKKAPKIFSYVLWSIVLFHLVCPISFKGVWSLLPVNPNPISTDIIYSQNPKITTGLDVIDNTINAVLPAPATLGASINPLQIWIFFGEIIWLIGIAALILYSVATLMLLHKKLIGIHPNIFLPSTLSKRKQNYIVLHEQTHIRRFDHIVKIAGFLILAIHWFNPFVWVALILCNRDMEMSL</sequence>
<evidence type="ECO:0000313" key="3">
    <source>
        <dbReference type="EMBL" id="ACV61119.1"/>
    </source>
</evidence>
<dbReference type="InterPro" id="IPR052173">
    <property type="entry name" value="Beta-lactam_resp_regulator"/>
</dbReference>
<dbReference type="STRING" id="485916.Dtox_0164"/>
<keyword evidence="1" id="KW-0812">Transmembrane</keyword>
<dbReference type="RefSeq" id="WP_012813571.1">
    <property type="nucleotide sequence ID" value="NC_013216.1"/>
</dbReference>
<feature type="transmembrane region" description="Helical" evidence="1">
    <location>
        <begin position="180"/>
        <end position="201"/>
    </location>
</feature>
<name>C8W2W3_DESAS</name>
<evidence type="ECO:0000313" key="4">
    <source>
        <dbReference type="Proteomes" id="UP000002217"/>
    </source>
</evidence>
<evidence type="ECO:0000256" key="1">
    <source>
        <dbReference type="SAM" id="Phobius"/>
    </source>
</evidence>
<dbReference type="InterPro" id="IPR008756">
    <property type="entry name" value="Peptidase_M56"/>
</dbReference>
<dbReference type="OrthoDB" id="9804799at2"/>
<dbReference type="Proteomes" id="UP000002217">
    <property type="component" value="Chromosome"/>
</dbReference>
<dbReference type="PANTHER" id="PTHR34978:SF3">
    <property type="entry name" value="SLR0241 PROTEIN"/>
    <property type="match status" value="1"/>
</dbReference>